<dbReference type="PANTHER" id="PTHR39428">
    <property type="entry name" value="F420H(2)-DEPENDENT QUINONE REDUCTASE RV1261C"/>
    <property type="match status" value="1"/>
</dbReference>
<comment type="caution">
    <text evidence="3">The sequence shown here is derived from an EMBL/GenBank/DDBJ whole genome shotgun (WGS) entry which is preliminary data.</text>
</comment>
<dbReference type="InterPro" id="IPR012349">
    <property type="entry name" value="Split_barrel_FMN-bd"/>
</dbReference>
<reference evidence="3 4" key="1">
    <citation type="submission" date="2020-05" db="EMBL/GenBank/DDBJ databases">
        <title>Genomic Encyclopedia of Type Strains, Phase III (KMG-III): the genomes of soil and plant-associated and newly described type strains.</title>
        <authorList>
            <person name="Whitman W."/>
        </authorList>
    </citation>
    <scope>NUCLEOTIDE SEQUENCE [LARGE SCALE GENOMIC DNA]</scope>
    <source>
        <strain evidence="3 4">KCTC 19046</strain>
    </source>
</reference>
<gene>
    <name evidence="3" type="ORF">HDG69_000074</name>
</gene>
<comment type="similarity">
    <text evidence="1">Belongs to the F420H(2)-dependent quinone reductase family.</text>
</comment>
<dbReference type="Pfam" id="PF04075">
    <property type="entry name" value="F420H2_quin_red"/>
    <property type="match status" value="1"/>
</dbReference>
<accession>A0ABX2A1P7</accession>
<evidence type="ECO:0000313" key="3">
    <source>
        <dbReference type="EMBL" id="NOV95521.1"/>
    </source>
</evidence>
<comment type="catalytic activity">
    <reaction evidence="2">
        <text>oxidized coenzyme F420-(gamma-L-Glu)(n) + a quinol + H(+) = reduced coenzyme F420-(gamma-L-Glu)(n) + a quinone</text>
        <dbReference type="Rhea" id="RHEA:39663"/>
        <dbReference type="Rhea" id="RHEA-COMP:12939"/>
        <dbReference type="Rhea" id="RHEA-COMP:14378"/>
        <dbReference type="ChEBI" id="CHEBI:15378"/>
        <dbReference type="ChEBI" id="CHEBI:24646"/>
        <dbReference type="ChEBI" id="CHEBI:132124"/>
        <dbReference type="ChEBI" id="CHEBI:133980"/>
        <dbReference type="ChEBI" id="CHEBI:139511"/>
    </reaction>
</comment>
<evidence type="ECO:0000256" key="1">
    <source>
        <dbReference type="ARBA" id="ARBA00008710"/>
    </source>
</evidence>
<dbReference type="InterPro" id="IPR004378">
    <property type="entry name" value="F420H2_quin_Rdtase"/>
</dbReference>
<dbReference type="PANTHER" id="PTHR39428:SF1">
    <property type="entry name" value="F420H(2)-DEPENDENT QUINONE REDUCTASE RV1261C"/>
    <property type="match status" value="1"/>
</dbReference>
<dbReference type="Proteomes" id="UP000757540">
    <property type="component" value="Unassembled WGS sequence"/>
</dbReference>
<dbReference type="NCBIfam" id="TIGR00026">
    <property type="entry name" value="hi_GC_TIGR00026"/>
    <property type="match status" value="1"/>
</dbReference>
<protein>
    <submittedName>
        <fullName evidence="3">Deazaflavin-dependent oxidoreductase (Nitroreductase family)</fullName>
    </submittedName>
</protein>
<proteinExistence type="inferred from homology"/>
<organism evidence="3 4">
    <name type="scientific">Isoptericola halotolerans</name>
    <dbReference type="NCBI Taxonomy" id="300560"/>
    <lineage>
        <taxon>Bacteria</taxon>
        <taxon>Bacillati</taxon>
        <taxon>Actinomycetota</taxon>
        <taxon>Actinomycetes</taxon>
        <taxon>Micrococcales</taxon>
        <taxon>Promicromonosporaceae</taxon>
        <taxon>Isoptericola</taxon>
    </lineage>
</organism>
<dbReference type="RefSeq" id="WP_171781810.1">
    <property type="nucleotide sequence ID" value="NZ_BAAAML010000002.1"/>
</dbReference>
<dbReference type="SUPFAM" id="SSF50475">
    <property type="entry name" value="FMN-binding split barrel"/>
    <property type="match status" value="1"/>
</dbReference>
<dbReference type="EMBL" id="JABEZU010000001">
    <property type="protein sequence ID" value="NOV95521.1"/>
    <property type="molecule type" value="Genomic_DNA"/>
</dbReference>
<evidence type="ECO:0000256" key="2">
    <source>
        <dbReference type="ARBA" id="ARBA00049106"/>
    </source>
</evidence>
<keyword evidence="4" id="KW-1185">Reference proteome</keyword>
<dbReference type="Gene3D" id="2.30.110.10">
    <property type="entry name" value="Electron Transport, Fmn-binding Protein, Chain A"/>
    <property type="match status" value="1"/>
</dbReference>
<evidence type="ECO:0000313" key="4">
    <source>
        <dbReference type="Proteomes" id="UP000757540"/>
    </source>
</evidence>
<sequence length="150" mass="16292">MPFSHPQGTYGAGIPGGPLMKWANRIASWRARRARGSTLGVRLLVLTTTGRTSGQPRSTPLAWFPDGDAWLVVASSGGDAANPGWYRNLAAHPDAVTIELAGETIPVSATELQGEGRTVAWERIKAEAKQFAGYERKTDRQIPVVRLTRR</sequence>
<name>A0ABX2A1P7_9MICO</name>